<dbReference type="EMBL" id="JAHRIO010088148">
    <property type="protein sequence ID" value="MEQ2186959.1"/>
    <property type="molecule type" value="Genomic_DNA"/>
</dbReference>
<proteinExistence type="predicted"/>
<keyword evidence="2" id="KW-1185">Reference proteome</keyword>
<organism evidence="1 2">
    <name type="scientific">Goodea atripinnis</name>
    <dbReference type="NCBI Taxonomy" id="208336"/>
    <lineage>
        <taxon>Eukaryota</taxon>
        <taxon>Metazoa</taxon>
        <taxon>Chordata</taxon>
        <taxon>Craniata</taxon>
        <taxon>Vertebrata</taxon>
        <taxon>Euteleostomi</taxon>
        <taxon>Actinopterygii</taxon>
        <taxon>Neopterygii</taxon>
        <taxon>Teleostei</taxon>
        <taxon>Neoteleostei</taxon>
        <taxon>Acanthomorphata</taxon>
        <taxon>Ovalentaria</taxon>
        <taxon>Atherinomorphae</taxon>
        <taxon>Cyprinodontiformes</taxon>
        <taxon>Goodeidae</taxon>
        <taxon>Goodea</taxon>
    </lineage>
</organism>
<name>A0ABV0PTZ9_9TELE</name>
<dbReference type="Proteomes" id="UP001476798">
    <property type="component" value="Unassembled WGS sequence"/>
</dbReference>
<comment type="caution">
    <text evidence="1">The sequence shown here is derived from an EMBL/GenBank/DDBJ whole genome shotgun (WGS) entry which is preliminary data.</text>
</comment>
<accession>A0ABV0PTZ9</accession>
<protein>
    <submittedName>
        <fullName evidence="1">Uncharacterized protein</fullName>
    </submittedName>
</protein>
<sequence>MDSNRVVFCPLCGTHMSGLTWFCFLCGQTLESETQQGEFVAITTRNGTSATSGCQNSCKSLLDAATAAASVLLRSSQLPPPRPSMSFVVHQIVVNYVYLYYVSVFIVTKRFVPSDYSHFKMIREHFQIPLIEFHQDLMWNFKIKPHQL</sequence>
<evidence type="ECO:0000313" key="2">
    <source>
        <dbReference type="Proteomes" id="UP001476798"/>
    </source>
</evidence>
<gene>
    <name evidence="1" type="ORF">GOODEAATRI_034191</name>
</gene>
<evidence type="ECO:0000313" key="1">
    <source>
        <dbReference type="EMBL" id="MEQ2186959.1"/>
    </source>
</evidence>
<reference evidence="1 2" key="1">
    <citation type="submission" date="2021-06" db="EMBL/GenBank/DDBJ databases">
        <authorList>
            <person name="Palmer J.M."/>
        </authorList>
    </citation>
    <scope>NUCLEOTIDE SEQUENCE [LARGE SCALE GENOMIC DNA]</scope>
    <source>
        <strain evidence="1 2">GA_2019</strain>
        <tissue evidence="1">Muscle</tissue>
    </source>
</reference>